<organism evidence="1">
    <name type="scientific">virus sp. ctJpG3</name>
    <dbReference type="NCBI Taxonomy" id="2825812"/>
    <lineage>
        <taxon>Viruses</taxon>
    </lineage>
</organism>
<reference evidence="1" key="1">
    <citation type="journal article" date="2021" name="Proc. Natl. Acad. Sci. U.S.A.">
        <title>A Catalog of Tens of Thousands of Viruses from Human Metagenomes Reveals Hidden Associations with Chronic Diseases.</title>
        <authorList>
            <person name="Tisza M.J."/>
            <person name="Buck C.B."/>
        </authorList>
    </citation>
    <scope>NUCLEOTIDE SEQUENCE</scope>
    <source>
        <strain evidence="1">CtJpG3</strain>
    </source>
</reference>
<protein>
    <submittedName>
        <fullName evidence="1">Tail protein</fullName>
    </submittedName>
</protein>
<proteinExistence type="predicted"/>
<evidence type="ECO:0000313" key="1">
    <source>
        <dbReference type="EMBL" id="DAE32595.1"/>
    </source>
</evidence>
<dbReference type="EMBL" id="BK059125">
    <property type="protein sequence ID" value="DAE32595.1"/>
    <property type="molecule type" value="Genomic_DNA"/>
</dbReference>
<name>A0A8S5RN50_9VIRU</name>
<accession>A0A8S5RN50</accession>
<sequence length="1017" mass="114715">MIQIKRNNKVFFTLEDFGEGSKLSYQLMDHHYIILKFTTATPIYFEIGDSVEIPDFGYFELTSSYFPKHNDSDGYDYEMQMDAYYMSWKNKICKYRPQHGANETSFNLTTTVGVHMNVILGNLKALGLTYNGKDFSVDYTTYNNKAFDVQKRFLIEYGSISILDALNAICSEDALNCEWWIDGSIIYLGYCEMEGQTTFEQDVNVLSMSYSESKSTYITRLYAFGSDRNIPKGYFTGADADVTTDGVATDYLMLPNKEVDSDGFYAKDGYLENVNVVKNDKQAIEGVAMFEDEYPKVECRVSRIKTYDSTVDNDDGTKTTQTFWQIGSTDSFAESFEASWIKSNLTLGIKFTSGALMGMEFDVSFKVIDKENFFEIVANDTYGRTLPDSVMCPKEGDRFFLFNWDATKITDTDLIPTAQLSLFDRAKQYYQKTMISNSNFTCTMDGDKFYNDGIYDYHPLGEQVKLINDMFAQVDADGKHYRNSRIIGMEIPLDIPYDHPQYTVGEKAATSRLGKLEYKVDSIKVNGMQIGGTGSGNGGGVYVIGMNDTTPASDSNVYSARRSRMEFVSRLLDNTAKGTITWEKVQKFFQGIIIGNNNAYSIDANGNVTINLLNSADYDDAAQSGFGFYKRKDGKYVLNVTDISVWGKAYFNNLTIRETTFVGGNLVFSPSAGKIFEVREIYNETTNELTGWKCYLLADDGTTATTNMFEVDDQVRCETFNIKAGVYENVSNKYYWRKITDVSTDNEEIRDSNNNILYDGKKFAWIIISASDKAEGSDNPAAGDTIVIMGNRTDTNRMSFVVKETYGDNAPREVGYTNVHSYTLGNDNLVYEISPKKVRFYSQYFEIVTVEGLPIKTINYRGDWKQGDTYVYYDQVTHNGTTWLCVAPEGTNVTSEPARGNDFWKAQNAILDATLNITQSTGEWIDKGETNHVECSVIRGFENITDQVTSWNIVRDSGDAVNDAAWQNKDKVKNFDGTIDIAWTDDDDDIGDSNSCIFTITAFWGNKVELAKGTISV</sequence>